<sequence>MPPATTGAALQLDVLQKICSFLPPGDVALTAPRVTKALAAAAAPLAEAVRSEAVPWQRRVFAVPLWALQEAWPQLAAEQRVCAAVRAAAHGDVPALGWALPRLPENHGRERCICEAAAAGGQLEALQCALALGCYWDAATGREAAANGHLAVLQWARAQQPPCPWDERTCTAAAQSGHLAPPCPWDERTCAAAAASGHLAVLQWARAQQPPCPWSESTCTEAAAIGHLAVLQWLRAQQPPCPWSEGTCTEAARYGHLAVLQWLRAQQPPCPWDVRLCFQQVWTTEAAHLQWIREQAALEGVLL</sequence>
<dbReference type="AlphaFoldDB" id="A0A2V0P2Y3"/>
<dbReference type="GO" id="GO:0005783">
    <property type="term" value="C:endoplasmic reticulum"/>
    <property type="evidence" value="ECO:0007669"/>
    <property type="project" value="TreeGrafter"/>
</dbReference>
<reference evidence="1 2" key="1">
    <citation type="journal article" date="2018" name="Sci. Rep.">
        <title>Raphidocelis subcapitata (=Pseudokirchneriella subcapitata) provides an insight into genome evolution and environmental adaptations in the Sphaeropleales.</title>
        <authorList>
            <person name="Suzuki S."/>
            <person name="Yamaguchi H."/>
            <person name="Nakajima N."/>
            <person name="Kawachi M."/>
        </authorList>
    </citation>
    <scope>NUCLEOTIDE SEQUENCE [LARGE SCALE GENOMIC DNA]</scope>
    <source>
        <strain evidence="1 2">NIES-35</strain>
    </source>
</reference>
<dbReference type="GO" id="GO:0004620">
    <property type="term" value="F:phospholipase activity"/>
    <property type="evidence" value="ECO:0007669"/>
    <property type="project" value="TreeGrafter"/>
</dbReference>
<dbReference type="OrthoDB" id="67499at2759"/>
<gene>
    <name evidence="1" type="ORF">Rsub_06501</name>
</gene>
<dbReference type="STRING" id="307507.A0A2V0P2Y3"/>
<dbReference type="GO" id="GO:0016020">
    <property type="term" value="C:membrane"/>
    <property type="evidence" value="ECO:0007669"/>
    <property type="project" value="TreeGrafter"/>
</dbReference>
<dbReference type="GO" id="GO:0071944">
    <property type="term" value="C:cell periphery"/>
    <property type="evidence" value="ECO:0007669"/>
    <property type="project" value="TreeGrafter"/>
</dbReference>
<name>A0A2V0P2Y3_9CHLO</name>
<dbReference type="SUPFAM" id="SSF140860">
    <property type="entry name" value="Pseudo ankyrin repeat-like"/>
    <property type="match status" value="2"/>
</dbReference>
<organism evidence="1 2">
    <name type="scientific">Raphidocelis subcapitata</name>
    <dbReference type="NCBI Taxonomy" id="307507"/>
    <lineage>
        <taxon>Eukaryota</taxon>
        <taxon>Viridiplantae</taxon>
        <taxon>Chlorophyta</taxon>
        <taxon>core chlorophytes</taxon>
        <taxon>Chlorophyceae</taxon>
        <taxon>CS clade</taxon>
        <taxon>Sphaeropleales</taxon>
        <taxon>Selenastraceae</taxon>
        <taxon>Raphidocelis</taxon>
    </lineage>
</organism>
<dbReference type="PANTHER" id="PTHR12393:SF6">
    <property type="entry name" value="SPHINGOMYELIN PHOSPHODIESTERASE 2"/>
    <property type="match status" value="1"/>
</dbReference>
<evidence type="ECO:0000313" key="2">
    <source>
        <dbReference type="Proteomes" id="UP000247498"/>
    </source>
</evidence>
<protein>
    <recommendedName>
        <fullName evidence="3">Ankyrin repeat domain-containing protein</fullName>
    </recommendedName>
</protein>
<dbReference type="GO" id="GO:0046513">
    <property type="term" value="P:ceramide biosynthetic process"/>
    <property type="evidence" value="ECO:0007669"/>
    <property type="project" value="TreeGrafter"/>
</dbReference>
<dbReference type="PANTHER" id="PTHR12393">
    <property type="entry name" value="SPHINGOMYELIN PHOSPHODIESTERASE RELATED"/>
    <property type="match status" value="1"/>
</dbReference>
<accession>A0A2V0P2Y3</accession>
<dbReference type="EMBL" id="BDRX01000049">
    <property type="protein sequence ID" value="GBF94231.1"/>
    <property type="molecule type" value="Genomic_DNA"/>
</dbReference>
<comment type="caution">
    <text evidence="1">The sequence shown here is derived from an EMBL/GenBank/DDBJ whole genome shotgun (WGS) entry which is preliminary data.</text>
</comment>
<evidence type="ECO:0008006" key="3">
    <source>
        <dbReference type="Google" id="ProtNLM"/>
    </source>
</evidence>
<dbReference type="Proteomes" id="UP000247498">
    <property type="component" value="Unassembled WGS sequence"/>
</dbReference>
<proteinExistence type="predicted"/>
<keyword evidence="2" id="KW-1185">Reference proteome</keyword>
<dbReference type="InParanoid" id="A0A2V0P2Y3"/>
<evidence type="ECO:0000313" key="1">
    <source>
        <dbReference type="EMBL" id="GBF94231.1"/>
    </source>
</evidence>
<dbReference type="GO" id="GO:0030149">
    <property type="term" value="P:sphingolipid catabolic process"/>
    <property type="evidence" value="ECO:0007669"/>
    <property type="project" value="TreeGrafter"/>
</dbReference>